<comment type="caution">
    <text evidence="1">The sequence shown here is derived from an EMBL/GenBank/DDBJ whole genome shotgun (WGS) entry which is preliminary data.</text>
</comment>
<name>A0A0F8Y681_9ZZZZ</name>
<accession>A0A0F8Y681</accession>
<sequence length="251" mass="28559">VYSQQHISAPGQQLVILLLEDVWRRLARRLLDIEVEGKLLSLLPYAVHEFEQSTIYGVMEYLIETIYGATLEPLVQDDVIINKSLIGMRVNEAPFDYLGSMLLRLVAMTKSYLRSKGNQTFEVRYPQESDAVDVTFYSDQIPEFLEYTERKSVLLPNHFIVYANWVEPTVENGLVTGWEGIITAEVSEIATNEEDVLEVQIAITIRTQGDADDFANALLQKAKAQTVSGRGIILMDIRLELYDNPAWVDNR</sequence>
<reference evidence="1" key="1">
    <citation type="journal article" date="2015" name="Nature">
        <title>Complex archaea that bridge the gap between prokaryotes and eukaryotes.</title>
        <authorList>
            <person name="Spang A."/>
            <person name="Saw J.H."/>
            <person name="Jorgensen S.L."/>
            <person name="Zaremba-Niedzwiedzka K."/>
            <person name="Martijn J."/>
            <person name="Lind A.E."/>
            <person name="van Eijk R."/>
            <person name="Schleper C."/>
            <person name="Guy L."/>
            <person name="Ettema T.J."/>
        </authorList>
    </citation>
    <scope>NUCLEOTIDE SEQUENCE</scope>
</reference>
<gene>
    <name evidence="1" type="ORF">LCGC14_3132600</name>
</gene>
<dbReference type="EMBL" id="LAZR01068414">
    <property type="protein sequence ID" value="KKK49684.1"/>
    <property type="molecule type" value="Genomic_DNA"/>
</dbReference>
<organism evidence="1">
    <name type="scientific">marine sediment metagenome</name>
    <dbReference type="NCBI Taxonomy" id="412755"/>
    <lineage>
        <taxon>unclassified sequences</taxon>
        <taxon>metagenomes</taxon>
        <taxon>ecological metagenomes</taxon>
    </lineage>
</organism>
<proteinExistence type="predicted"/>
<protein>
    <submittedName>
        <fullName evidence="1">Uncharacterized protein</fullName>
    </submittedName>
</protein>
<dbReference type="AlphaFoldDB" id="A0A0F8Y681"/>
<feature type="non-terminal residue" evidence="1">
    <location>
        <position position="1"/>
    </location>
</feature>
<evidence type="ECO:0000313" key="1">
    <source>
        <dbReference type="EMBL" id="KKK49684.1"/>
    </source>
</evidence>